<dbReference type="EMBL" id="JAOYFB010000002">
    <property type="protein sequence ID" value="KAK4008502.1"/>
    <property type="molecule type" value="Genomic_DNA"/>
</dbReference>
<comment type="caution">
    <text evidence="1">The sequence shown here is derived from an EMBL/GenBank/DDBJ whole genome shotgun (WGS) entry which is preliminary data.</text>
</comment>
<organism evidence="1 2">
    <name type="scientific">Daphnia magna</name>
    <dbReference type="NCBI Taxonomy" id="35525"/>
    <lineage>
        <taxon>Eukaryota</taxon>
        <taxon>Metazoa</taxon>
        <taxon>Ecdysozoa</taxon>
        <taxon>Arthropoda</taxon>
        <taxon>Crustacea</taxon>
        <taxon>Branchiopoda</taxon>
        <taxon>Diplostraca</taxon>
        <taxon>Cladocera</taxon>
        <taxon>Anomopoda</taxon>
        <taxon>Daphniidae</taxon>
        <taxon>Daphnia</taxon>
    </lineage>
</organism>
<accession>A0ABQ9Z6I5</accession>
<sequence>MQLHLLRVGHITFRSCPRVLLKEAEATLRAKEIVAVTDPPPKVVKARKNHTTPEESFNKHIFVSNNIQREQLKEKKATNEPVIVSSRL</sequence>
<protein>
    <submittedName>
        <fullName evidence="1">Uncharacterized protein</fullName>
    </submittedName>
</protein>
<proteinExistence type="predicted"/>
<gene>
    <name evidence="1" type="ORF">OUZ56_013638</name>
</gene>
<dbReference type="Proteomes" id="UP001234178">
    <property type="component" value="Unassembled WGS sequence"/>
</dbReference>
<evidence type="ECO:0000313" key="1">
    <source>
        <dbReference type="EMBL" id="KAK4008502.1"/>
    </source>
</evidence>
<name>A0ABQ9Z6I5_9CRUS</name>
<reference evidence="1 2" key="1">
    <citation type="journal article" date="2023" name="Nucleic Acids Res.">
        <title>The hologenome of Daphnia magna reveals possible DNA methylation and microbiome-mediated evolution of the host genome.</title>
        <authorList>
            <person name="Chaturvedi A."/>
            <person name="Li X."/>
            <person name="Dhandapani V."/>
            <person name="Marshall H."/>
            <person name="Kissane S."/>
            <person name="Cuenca-Cambronero M."/>
            <person name="Asole G."/>
            <person name="Calvet F."/>
            <person name="Ruiz-Romero M."/>
            <person name="Marangio P."/>
            <person name="Guigo R."/>
            <person name="Rago D."/>
            <person name="Mirbahai L."/>
            <person name="Eastwood N."/>
            <person name="Colbourne J.K."/>
            <person name="Zhou J."/>
            <person name="Mallon E."/>
            <person name="Orsini L."/>
        </authorList>
    </citation>
    <scope>NUCLEOTIDE SEQUENCE [LARGE SCALE GENOMIC DNA]</scope>
    <source>
        <strain evidence="1">LRV0_1</strain>
    </source>
</reference>
<keyword evidence="2" id="KW-1185">Reference proteome</keyword>
<evidence type="ECO:0000313" key="2">
    <source>
        <dbReference type="Proteomes" id="UP001234178"/>
    </source>
</evidence>